<accession>A0AC61NRB0</accession>
<evidence type="ECO:0000313" key="1">
    <source>
        <dbReference type="EMBL" id="QZE15549.1"/>
    </source>
</evidence>
<dbReference type="EMBL" id="CP081303">
    <property type="protein sequence ID" value="QZE15549.1"/>
    <property type="molecule type" value="Genomic_DNA"/>
</dbReference>
<dbReference type="Proteomes" id="UP000826212">
    <property type="component" value="Chromosome"/>
</dbReference>
<reference evidence="1" key="1">
    <citation type="submission" date="2021-08" db="EMBL/GenBank/DDBJ databases">
        <title>Novel anaerobic bacterium isolated from sea squirt in East Sea, Republic of Korea.</title>
        <authorList>
            <person name="Nguyen T.H."/>
            <person name="Li Z."/>
            <person name="Lee Y.-J."/>
            <person name="Ko J."/>
            <person name="Kim S.-G."/>
        </authorList>
    </citation>
    <scope>NUCLEOTIDE SEQUENCE</scope>
    <source>
        <strain evidence="1">KCTC 25031</strain>
    </source>
</reference>
<protein>
    <submittedName>
        <fullName evidence="1">6-bladed beta-propeller</fullName>
    </submittedName>
</protein>
<gene>
    <name evidence="1" type="ORF">K4L44_06870</name>
</gene>
<proteinExistence type="predicted"/>
<name>A0AC61NRB0_9BACT</name>
<organism evidence="1 2">
    <name type="scientific">Halosquirtibacter laminarini</name>
    <dbReference type="NCBI Taxonomy" id="3374600"/>
    <lineage>
        <taxon>Bacteria</taxon>
        <taxon>Pseudomonadati</taxon>
        <taxon>Bacteroidota</taxon>
        <taxon>Bacteroidia</taxon>
        <taxon>Marinilabiliales</taxon>
        <taxon>Prolixibacteraceae</taxon>
        <taxon>Halosquirtibacter</taxon>
    </lineage>
</organism>
<sequence>MRKLALLMSVLLVGCSSKVNFGGFTSQDLKLSDVEVLKLSTDSLVTIHVPERLNGETIDASSIVDSIYAVPLETNKKCLIGAVSDIRIHNDLIYVIDKRVSQAIFVFDMKGRFLNRIGKKGRGPGEYTKLSGVHVDKCNNEILISSPPLRKLLRYNPKGKFLGYIDINVAYLEFSILNDGNIVLYAWNQKNKHLGELENRLFYIVNRKGAILKVGPMFKPVYPKVHMMMENGCMSSLNQVSYSPILSDTIYSIGPKSVKSRYFLDFGKNSIHGKVPISCSTYQFDQKVRKNYLSYFLGSHLETNSYLCFTYESNGKLIHMLYDKKSASLIDCNRIQGDETHLFFFPFNYYSHDRFISAISPKAIWEIGQQIKKADKAVFQNYMKIFHRYGVRELSMDNNPIIVFTKLKD</sequence>
<keyword evidence="2" id="KW-1185">Reference proteome</keyword>
<evidence type="ECO:0000313" key="2">
    <source>
        <dbReference type="Proteomes" id="UP000826212"/>
    </source>
</evidence>